<organism evidence="2 3">
    <name type="scientific">Blyttiomyces helicus</name>
    <dbReference type="NCBI Taxonomy" id="388810"/>
    <lineage>
        <taxon>Eukaryota</taxon>
        <taxon>Fungi</taxon>
        <taxon>Fungi incertae sedis</taxon>
        <taxon>Chytridiomycota</taxon>
        <taxon>Chytridiomycota incertae sedis</taxon>
        <taxon>Chytridiomycetes</taxon>
        <taxon>Chytridiomycetes incertae sedis</taxon>
        <taxon>Blyttiomyces</taxon>
    </lineage>
</organism>
<evidence type="ECO:0000313" key="3">
    <source>
        <dbReference type="Proteomes" id="UP000269721"/>
    </source>
</evidence>
<evidence type="ECO:0000313" key="2">
    <source>
        <dbReference type="EMBL" id="RKO91198.1"/>
    </source>
</evidence>
<dbReference type="EMBL" id="KZ995185">
    <property type="protein sequence ID" value="RKO91198.1"/>
    <property type="molecule type" value="Genomic_DNA"/>
</dbReference>
<protein>
    <submittedName>
        <fullName evidence="2">Uncharacterized protein</fullName>
    </submittedName>
</protein>
<sequence length="177" mass="18880">MRLRPGAEHQAPDDYALDDTAHVPTGAREHLSRFPHPTPLSRVPSRVSRTPPQSCAVVDALREGPNLRKLKVLGACNLQAVGPVRRFSLSPGRTLRWLTLRMLNNKLDGGFQQMGESDRGDRRSHAGGAAGIGCQQHPRHGSVEAATCGPNAGTRSGRAGWVSHSQEVSGVGDGSLS</sequence>
<feature type="region of interest" description="Disordered" evidence="1">
    <location>
        <begin position="111"/>
        <end position="177"/>
    </location>
</feature>
<name>A0A4P9WID0_9FUNG</name>
<feature type="region of interest" description="Disordered" evidence="1">
    <location>
        <begin position="29"/>
        <end position="50"/>
    </location>
</feature>
<dbReference type="Proteomes" id="UP000269721">
    <property type="component" value="Unassembled WGS sequence"/>
</dbReference>
<dbReference type="AlphaFoldDB" id="A0A4P9WID0"/>
<reference evidence="3" key="1">
    <citation type="journal article" date="2018" name="Nat. Microbiol.">
        <title>Leveraging single-cell genomics to expand the fungal tree of life.</title>
        <authorList>
            <person name="Ahrendt S.R."/>
            <person name="Quandt C.A."/>
            <person name="Ciobanu D."/>
            <person name="Clum A."/>
            <person name="Salamov A."/>
            <person name="Andreopoulos B."/>
            <person name="Cheng J.F."/>
            <person name="Woyke T."/>
            <person name="Pelin A."/>
            <person name="Henrissat B."/>
            <person name="Reynolds N.K."/>
            <person name="Benny G.L."/>
            <person name="Smith M.E."/>
            <person name="James T.Y."/>
            <person name="Grigoriev I.V."/>
        </authorList>
    </citation>
    <scope>NUCLEOTIDE SEQUENCE [LARGE SCALE GENOMIC DNA]</scope>
</reference>
<accession>A0A4P9WID0</accession>
<keyword evidence="3" id="KW-1185">Reference proteome</keyword>
<proteinExistence type="predicted"/>
<evidence type="ECO:0000256" key="1">
    <source>
        <dbReference type="SAM" id="MobiDB-lite"/>
    </source>
</evidence>
<gene>
    <name evidence="2" type="ORF">BDK51DRAFT_38427</name>
</gene>